<dbReference type="InterPro" id="IPR001138">
    <property type="entry name" value="Zn2Cys6_DnaBD"/>
</dbReference>
<dbReference type="SUPFAM" id="SSF57701">
    <property type="entry name" value="Zn2/Cys6 DNA-binding domain"/>
    <property type="match status" value="1"/>
</dbReference>
<proteinExistence type="predicted"/>
<dbReference type="InterPro" id="IPR036864">
    <property type="entry name" value="Zn2-C6_fun-type_DNA-bd_sf"/>
</dbReference>
<dbReference type="GeneID" id="68105487"/>
<name>A0AA88GC41_NAELO</name>
<dbReference type="PROSITE" id="PS50048">
    <property type="entry name" value="ZN2_CY6_FUNGAL_2"/>
    <property type="match status" value="1"/>
</dbReference>
<feature type="domain" description="Zn(2)-C6 fungal-type" evidence="2">
    <location>
        <begin position="204"/>
        <end position="235"/>
    </location>
</feature>
<feature type="region of interest" description="Disordered" evidence="1">
    <location>
        <begin position="1"/>
        <end position="52"/>
    </location>
</feature>
<sequence>MYQNNASPNQPPQQPQQRWIQPSIPQQASSSKDDKSYSQQPSSTLQPTISPTSFIGNSLRASTLLMAQNDSHPLFPVFDANLYPGQEETSLAHQPRSMVPQRTTTLLNHDHHQDLGYLSQQQHLSSASNALMDHPPSSKATQYVSPPSSVSGVDSDGLTNLRPTTSLPIPDQYLASNLIVSEQNSQATQTTTPQYAPHSKADTSCLLCKIRHRKCDYLFPCCSNCVKENRSFCLYAKRQCQISHSSSTMTSSPFLLSETEAESISSLLPKDNIESICKTIYNNISSIKSSQEITNKLSYDVFLKIILKVLPTTDKEQILQFMRVSLLPQTEKFFGSLEYFYKYFHVLGENDCSFIWTCQAMCFQRINEFALAKTQYEKARSRMAIVFDNVSDFNTMLTYSWLAIYLIGAGERQKAEYILNNVKFYVKEFHPEAERAHCLLRTVLLSESFLRSNYLDELLESYETVLTFFTPKETINYSLSKDAVENVSKYVISSNEKMFQVQKPTKTNRQTSSLKQQLSKLKEVFEYNKDKQDYQDLPLGFHQLIDSLSSSSSSDGGDELNSERQVPECTTENVEHTIKQISVAVENIKTIFGPSDFVGNTFMTMLYSIVILKKHKSFKGEISLEAIKYADLISKSTQFEDFKYSSYGVAVPISLACRVHVQCLKNILSSVSLIITEYADRLLTFIDMDYRSLDMLARRFPLVDQKYRTLLKDAALTVERFQMMRLNEPSRFVTLEYISQNLAL</sequence>
<evidence type="ECO:0000313" key="4">
    <source>
        <dbReference type="Proteomes" id="UP000816034"/>
    </source>
</evidence>
<comment type="caution">
    <text evidence="3">The sequence shown here is derived from an EMBL/GenBank/DDBJ whole genome shotgun (WGS) entry which is preliminary data.</text>
</comment>
<reference evidence="3 4" key="1">
    <citation type="journal article" date="2018" name="BMC Genomics">
        <title>The genome of Naegleria lovaniensis, the basis for a comparative approach to unravel pathogenicity factors of the human pathogenic amoeba N. fowleri.</title>
        <authorList>
            <person name="Liechti N."/>
            <person name="Schurch N."/>
            <person name="Bruggmann R."/>
            <person name="Wittwer M."/>
        </authorList>
    </citation>
    <scope>NUCLEOTIDE SEQUENCE [LARGE SCALE GENOMIC DNA]</scope>
    <source>
        <strain evidence="3 4">ATCC 30569</strain>
    </source>
</reference>
<feature type="region of interest" description="Disordered" evidence="1">
    <location>
        <begin position="549"/>
        <end position="569"/>
    </location>
</feature>
<gene>
    <name evidence="3" type="ORF">C9374_013034</name>
</gene>
<dbReference type="AlphaFoldDB" id="A0AA88GC41"/>
<dbReference type="SMART" id="SM00066">
    <property type="entry name" value="GAL4"/>
    <property type="match status" value="1"/>
</dbReference>
<dbReference type="RefSeq" id="XP_044542086.1">
    <property type="nucleotide sequence ID" value="XM_044688866.1"/>
</dbReference>
<feature type="region of interest" description="Disordered" evidence="1">
    <location>
        <begin position="123"/>
        <end position="166"/>
    </location>
</feature>
<dbReference type="GO" id="GO:0008270">
    <property type="term" value="F:zinc ion binding"/>
    <property type="evidence" value="ECO:0007669"/>
    <property type="project" value="InterPro"/>
</dbReference>
<dbReference type="Proteomes" id="UP000816034">
    <property type="component" value="Unassembled WGS sequence"/>
</dbReference>
<feature type="compositionally biased region" description="Low complexity" evidence="1">
    <location>
        <begin position="144"/>
        <end position="157"/>
    </location>
</feature>
<evidence type="ECO:0000313" key="3">
    <source>
        <dbReference type="EMBL" id="KAG2372912.1"/>
    </source>
</evidence>
<dbReference type="CDD" id="cd00067">
    <property type="entry name" value="GAL4"/>
    <property type="match status" value="1"/>
</dbReference>
<evidence type="ECO:0000256" key="1">
    <source>
        <dbReference type="SAM" id="MobiDB-lite"/>
    </source>
</evidence>
<dbReference type="PROSITE" id="PS00463">
    <property type="entry name" value="ZN2_CY6_FUNGAL_1"/>
    <property type="match status" value="1"/>
</dbReference>
<protein>
    <recommendedName>
        <fullName evidence="2">Zn(2)-C6 fungal-type domain-containing protein</fullName>
    </recommendedName>
</protein>
<evidence type="ECO:0000259" key="2">
    <source>
        <dbReference type="PROSITE" id="PS50048"/>
    </source>
</evidence>
<dbReference type="GO" id="GO:0000981">
    <property type="term" value="F:DNA-binding transcription factor activity, RNA polymerase II-specific"/>
    <property type="evidence" value="ECO:0007669"/>
    <property type="project" value="InterPro"/>
</dbReference>
<accession>A0AA88GC41</accession>
<dbReference type="EMBL" id="PYSW02000064">
    <property type="protein sequence ID" value="KAG2372912.1"/>
    <property type="molecule type" value="Genomic_DNA"/>
</dbReference>
<feature type="compositionally biased region" description="Low complexity" evidence="1">
    <location>
        <begin position="15"/>
        <end position="30"/>
    </location>
</feature>
<keyword evidence="4" id="KW-1185">Reference proteome</keyword>
<organism evidence="3 4">
    <name type="scientific">Naegleria lovaniensis</name>
    <name type="common">Amoeba</name>
    <dbReference type="NCBI Taxonomy" id="51637"/>
    <lineage>
        <taxon>Eukaryota</taxon>
        <taxon>Discoba</taxon>
        <taxon>Heterolobosea</taxon>
        <taxon>Tetramitia</taxon>
        <taxon>Eutetramitia</taxon>
        <taxon>Vahlkampfiidae</taxon>
        <taxon>Naegleria</taxon>
    </lineage>
</organism>